<feature type="transmembrane region" description="Helical" evidence="10">
    <location>
        <begin position="304"/>
        <end position="335"/>
    </location>
</feature>
<dbReference type="Pfam" id="PF02386">
    <property type="entry name" value="TrkH"/>
    <property type="match status" value="1"/>
</dbReference>
<evidence type="ECO:0000256" key="5">
    <source>
        <dbReference type="ARBA" id="ARBA00022692"/>
    </source>
</evidence>
<keyword evidence="7 10" id="KW-1133">Transmembrane helix</keyword>
<evidence type="ECO:0000256" key="7">
    <source>
        <dbReference type="ARBA" id="ARBA00022989"/>
    </source>
</evidence>
<keyword evidence="8" id="KW-0406">Ion transport</keyword>
<evidence type="ECO:0000256" key="1">
    <source>
        <dbReference type="ARBA" id="ARBA00004651"/>
    </source>
</evidence>
<keyword evidence="5 10" id="KW-0812">Transmembrane</keyword>
<dbReference type="AlphaFoldDB" id="A0A1Q8SVF9"/>
<organism evidence="11 12">
    <name type="scientific">Salinicola socius</name>
    <dbReference type="NCBI Taxonomy" id="404433"/>
    <lineage>
        <taxon>Bacteria</taxon>
        <taxon>Pseudomonadati</taxon>
        <taxon>Pseudomonadota</taxon>
        <taxon>Gammaproteobacteria</taxon>
        <taxon>Oceanospirillales</taxon>
        <taxon>Halomonadaceae</taxon>
        <taxon>Salinicola</taxon>
    </lineage>
</organism>
<dbReference type="InterPro" id="IPR003445">
    <property type="entry name" value="Cat_transpt"/>
</dbReference>
<proteinExistence type="predicted"/>
<feature type="transmembrane region" description="Helical" evidence="10">
    <location>
        <begin position="236"/>
        <end position="257"/>
    </location>
</feature>
<dbReference type="STRING" id="404433.BTW07_05155"/>
<dbReference type="GO" id="GO:0005886">
    <property type="term" value="C:plasma membrane"/>
    <property type="evidence" value="ECO:0007669"/>
    <property type="project" value="UniProtKB-SubCell"/>
</dbReference>
<feature type="transmembrane region" description="Helical" evidence="10">
    <location>
        <begin position="137"/>
        <end position="161"/>
    </location>
</feature>
<reference evidence="11 12" key="1">
    <citation type="submission" date="2016-12" db="EMBL/GenBank/DDBJ databases">
        <title>Draft genome sequences of strains Salinicola socius SMB35, Salinicola sp. MH3R3-1 and Chromohalobacter sp. SMB17 from the Verkhnekamsk potash mining region of Russia.</title>
        <authorList>
            <person name="Mavrodi D.V."/>
            <person name="Olsson B.E."/>
            <person name="Korsakova E.S."/>
            <person name="Pyankova A."/>
            <person name="Mavrodi O.V."/>
            <person name="Plotnikova E.G."/>
        </authorList>
    </citation>
    <scope>NUCLEOTIDE SEQUENCE [LARGE SCALE GENOMIC DNA]</scope>
    <source>
        <strain evidence="11 12">SMB35</strain>
    </source>
</reference>
<evidence type="ECO:0000256" key="3">
    <source>
        <dbReference type="ARBA" id="ARBA00022475"/>
    </source>
</evidence>
<feature type="transmembrane region" description="Helical" evidence="10">
    <location>
        <begin position="356"/>
        <end position="380"/>
    </location>
</feature>
<evidence type="ECO:0000313" key="11">
    <source>
        <dbReference type="EMBL" id="OLO05409.1"/>
    </source>
</evidence>
<dbReference type="PANTHER" id="PTHR32024">
    <property type="entry name" value="TRK SYSTEM POTASSIUM UPTAKE PROTEIN TRKG-RELATED"/>
    <property type="match status" value="1"/>
</dbReference>
<evidence type="ECO:0000256" key="6">
    <source>
        <dbReference type="ARBA" id="ARBA00022958"/>
    </source>
</evidence>
<evidence type="ECO:0000256" key="2">
    <source>
        <dbReference type="ARBA" id="ARBA00022448"/>
    </source>
</evidence>
<feature type="transmembrane region" description="Helical" evidence="10">
    <location>
        <begin position="86"/>
        <end position="116"/>
    </location>
</feature>
<keyword evidence="6" id="KW-0630">Potassium</keyword>
<keyword evidence="2" id="KW-0813">Transport</keyword>
<feature type="transmembrane region" description="Helical" evidence="10">
    <location>
        <begin position="27"/>
        <end position="46"/>
    </location>
</feature>
<feature type="transmembrane region" description="Helical" evidence="10">
    <location>
        <begin position="417"/>
        <end position="438"/>
    </location>
</feature>
<evidence type="ECO:0000256" key="9">
    <source>
        <dbReference type="ARBA" id="ARBA00023136"/>
    </source>
</evidence>
<protein>
    <submittedName>
        <fullName evidence="11">Ktr system potassium transporter B</fullName>
    </submittedName>
</protein>
<dbReference type="OrthoDB" id="9810952at2"/>
<dbReference type="RefSeq" id="WP_075569093.1">
    <property type="nucleotide sequence ID" value="NZ_MSDO01000004.1"/>
</dbReference>
<comment type="caution">
    <text evidence="11">The sequence shown here is derived from an EMBL/GenBank/DDBJ whole genome shotgun (WGS) entry which is preliminary data.</text>
</comment>
<dbReference type="InterPro" id="IPR004772">
    <property type="entry name" value="TrkH"/>
</dbReference>
<comment type="subcellular location">
    <subcellularLocation>
        <location evidence="1">Cell membrane</location>
        <topology evidence="1">Multi-pass membrane protein</topology>
    </subcellularLocation>
</comment>
<name>A0A1Q8SVF9_9GAMM</name>
<dbReference type="EMBL" id="MSDO01000004">
    <property type="protein sequence ID" value="OLO05409.1"/>
    <property type="molecule type" value="Genomic_DNA"/>
</dbReference>
<accession>A0A1Q8SVF9</accession>
<keyword evidence="12" id="KW-1185">Reference proteome</keyword>
<keyword evidence="9 10" id="KW-0472">Membrane</keyword>
<dbReference type="NCBIfam" id="TIGR00933">
    <property type="entry name" value="2a38"/>
    <property type="match status" value="1"/>
</dbReference>
<feature type="transmembrane region" description="Helical" evidence="10">
    <location>
        <begin position="201"/>
        <end position="224"/>
    </location>
</feature>
<evidence type="ECO:0000313" key="12">
    <source>
        <dbReference type="Proteomes" id="UP000186878"/>
    </source>
</evidence>
<dbReference type="PANTHER" id="PTHR32024:SF1">
    <property type="entry name" value="KTR SYSTEM POTASSIUM UPTAKE PROTEIN B"/>
    <property type="match status" value="1"/>
</dbReference>
<gene>
    <name evidence="11" type="ORF">BTW07_05155</name>
</gene>
<dbReference type="GO" id="GO:0015379">
    <property type="term" value="F:potassium:chloride symporter activity"/>
    <property type="evidence" value="ECO:0007669"/>
    <property type="project" value="InterPro"/>
</dbReference>
<keyword evidence="4" id="KW-0633">Potassium transport</keyword>
<keyword evidence="3" id="KW-1003">Cell membrane</keyword>
<evidence type="ECO:0000256" key="8">
    <source>
        <dbReference type="ARBA" id="ARBA00023065"/>
    </source>
</evidence>
<sequence length="455" mass="49066">MRRWQRLKQPFRRAPHGGVIRLSPPEVLLLGFALLCAIGALLLWLPGSGTRPLAWHEALFTATSAVTVTGLSVIDVGEDLTFVGQLVVLVMIQLGGLGFMTFAALTVLLLGARLPLSQQNLVREALGEIAFSDIRDLVKLVIAFAFITEGIGTLLLAWHWVPEYGLKMGLWHSLFHAVSAFNNAGFSTFSDSLIQEVGDPLVNGTVTLMFIVGGLGFVVVSDLYRHRRWSRLSMQTKVVLLATFWLNVIATAILLGLEWSNPDTLGGLGDIFARIQAAWFQAVTPRTAGFNTLEIGSLTDASTLLVMLLMFIGAGSSSTASGIKITTFVVLLLTARAFYRNTEHPTAFGRSITQETVIKAITVALAGVLLVFLTLFGLTITDGDHSFLDLAFETVSAFGTVGLSRGITSDLSLPGQFLLGLTMLLGRVGPLSVGYFLATRQARGVRYAKGEIQIG</sequence>
<dbReference type="Proteomes" id="UP000186878">
    <property type="component" value="Unassembled WGS sequence"/>
</dbReference>
<evidence type="ECO:0000256" key="4">
    <source>
        <dbReference type="ARBA" id="ARBA00022538"/>
    </source>
</evidence>
<evidence type="ECO:0000256" key="10">
    <source>
        <dbReference type="SAM" id="Phobius"/>
    </source>
</evidence>